<sequence>MSGAVVRKDGRYGGPEGAAVSRSSRMERGRGYHHRSVPSCLDEVLEKGMERGDRASGSACCDRGVDRQAEPQSCRCRAGLDGSKGRESTGLTPCLNLKLQGCSATSMPSASSDGALQGPRRCYGSAQLVELSVGDVAPPKACHALCPWNEFASLSKDAVCLNYEGTADPASGARQPRQKPYECPIDGGNEWAKCPSVAAPPALMKTTFPSMDAVWLNSKGTADPASGNRQRLRQACHDALSMVLRYGGLQVSLRSGATRSDERRLARPWTQFG</sequence>
<gene>
    <name evidence="2" type="ORF">J3D65DRAFT_696031</name>
</gene>
<feature type="compositionally biased region" description="Basic and acidic residues" evidence="1">
    <location>
        <begin position="1"/>
        <end position="11"/>
    </location>
</feature>
<protein>
    <submittedName>
        <fullName evidence="2">Uncharacterized protein</fullName>
    </submittedName>
</protein>
<feature type="region of interest" description="Disordered" evidence="1">
    <location>
        <begin position="1"/>
        <end position="34"/>
    </location>
</feature>
<name>A0ABR1LSS2_9PEZI</name>
<dbReference type="RefSeq" id="XP_066655196.1">
    <property type="nucleotide sequence ID" value="XM_066804019.1"/>
</dbReference>
<organism evidence="2 3">
    <name type="scientific">Phyllosticta citribraziliensis</name>
    <dbReference type="NCBI Taxonomy" id="989973"/>
    <lineage>
        <taxon>Eukaryota</taxon>
        <taxon>Fungi</taxon>
        <taxon>Dikarya</taxon>
        <taxon>Ascomycota</taxon>
        <taxon>Pezizomycotina</taxon>
        <taxon>Dothideomycetes</taxon>
        <taxon>Dothideomycetes incertae sedis</taxon>
        <taxon>Botryosphaeriales</taxon>
        <taxon>Phyllostictaceae</taxon>
        <taxon>Phyllosticta</taxon>
    </lineage>
</organism>
<comment type="caution">
    <text evidence="2">The sequence shown here is derived from an EMBL/GenBank/DDBJ whole genome shotgun (WGS) entry which is preliminary data.</text>
</comment>
<dbReference type="GeneID" id="92036925"/>
<evidence type="ECO:0000313" key="2">
    <source>
        <dbReference type="EMBL" id="KAK7537045.1"/>
    </source>
</evidence>
<keyword evidence="3" id="KW-1185">Reference proteome</keyword>
<evidence type="ECO:0000256" key="1">
    <source>
        <dbReference type="SAM" id="MobiDB-lite"/>
    </source>
</evidence>
<evidence type="ECO:0000313" key="3">
    <source>
        <dbReference type="Proteomes" id="UP001360953"/>
    </source>
</evidence>
<dbReference type="EMBL" id="JBBPEH010000006">
    <property type="protein sequence ID" value="KAK7537045.1"/>
    <property type="molecule type" value="Genomic_DNA"/>
</dbReference>
<dbReference type="Proteomes" id="UP001360953">
    <property type="component" value="Unassembled WGS sequence"/>
</dbReference>
<reference evidence="2 3" key="1">
    <citation type="submission" date="2024-04" db="EMBL/GenBank/DDBJ databases">
        <title>Phyllosticta paracitricarpa is synonymous to the EU quarantine fungus P. citricarpa based on phylogenomic analyses.</title>
        <authorList>
            <consortium name="Lawrence Berkeley National Laboratory"/>
            <person name="Van ingen-buijs V.A."/>
            <person name="Van westerhoven A.C."/>
            <person name="Haridas S."/>
            <person name="Skiadas P."/>
            <person name="Martin F."/>
            <person name="Groenewald J.Z."/>
            <person name="Crous P.W."/>
            <person name="Seidl M.F."/>
        </authorList>
    </citation>
    <scope>NUCLEOTIDE SEQUENCE [LARGE SCALE GENOMIC DNA]</scope>
    <source>
        <strain evidence="2 3">CPC 17464</strain>
    </source>
</reference>
<proteinExistence type="predicted"/>
<accession>A0ABR1LSS2</accession>